<organism evidence="1 2">
    <name type="scientific">Gonapodya prolifera (strain JEL478)</name>
    <name type="common">Monoblepharis prolifera</name>
    <dbReference type="NCBI Taxonomy" id="1344416"/>
    <lineage>
        <taxon>Eukaryota</taxon>
        <taxon>Fungi</taxon>
        <taxon>Fungi incertae sedis</taxon>
        <taxon>Chytridiomycota</taxon>
        <taxon>Chytridiomycota incertae sedis</taxon>
        <taxon>Monoblepharidomycetes</taxon>
        <taxon>Monoblepharidales</taxon>
        <taxon>Gonapodyaceae</taxon>
        <taxon>Gonapodya</taxon>
    </lineage>
</organism>
<proteinExistence type="predicted"/>
<accession>A0A139A0C7</accession>
<reference evidence="1 2" key="1">
    <citation type="journal article" date="2015" name="Genome Biol. Evol.">
        <title>Phylogenomic analyses indicate that early fungi evolved digesting cell walls of algal ancestors of land plants.</title>
        <authorList>
            <person name="Chang Y."/>
            <person name="Wang S."/>
            <person name="Sekimoto S."/>
            <person name="Aerts A.L."/>
            <person name="Choi C."/>
            <person name="Clum A."/>
            <person name="LaButti K.M."/>
            <person name="Lindquist E.A."/>
            <person name="Yee Ngan C."/>
            <person name="Ohm R.A."/>
            <person name="Salamov A.A."/>
            <person name="Grigoriev I.V."/>
            <person name="Spatafora J.W."/>
            <person name="Berbee M.L."/>
        </authorList>
    </citation>
    <scope>NUCLEOTIDE SEQUENCE [LARGE SCALE GENOMIC DNA]</scope>
    <source>
        <strain evidence="1 2">JEL478</strain>
    </source>
</reference>
<dbReference type="EMBL" id="KQ965836">
    <property type="protein sequence ID" value="KXS10174.1"/>
    <property type="molecule type" value="Genomic_DNA"/>
</dbReference>
<dbReference type="Proteomes" id="UP000070544">
    <property type="component" value="Unassembled WGS sequence"/>
</dbReference>
<dbReference type="AlphaFoldDB" id="A0A139A0C7"/>
<evidence type="ECO:0000313" key="2">
    <source>
        <dbReference type="Proteomes" id="UP000070544"/>
    </source>
</evidence>
<keyword evidence="2" id="KW-1185">Reference proteome</keyword>
<evidence type="ECO:0000313" key="1">
    <source>
        <dbReference type="EMBL" id="KXS10174.1"/>
    </source>
</evidence>
<sequence length="312" mass="33331">MDFFNEVGKLGVQALQQQQGQQGGSGSNILTTLAAAATNVAGGLIESKLRPAVQAEADKKVDEFKESSQREIPRTAEEVLKTQVPPQFAPLLQGKVEPLVASITADLKPQLDSVMQHVGNALTNVVVNRTKAVADFDPSDGKVGALDAYHGAQKLFAEGDMKSKVPTIVEMIRPEVRDILQGSKPGLQNIIPQVVDLAIQKVLGLGGRRDVPADADGQRGLGDFVQNLAGKAENLVNQIQAGGDIVGSLVQAGSGELRNLLLPMIQPKANEAIDRLLNETEGGVMESFERKLMEVLQNPVGVLESVVQNFRH</sequence>
<name>A0A139A0C7_GONPJ</name>
<gene>
    <name evidence="1" type="ORF">M427DRAFT_62907</name>
</gene>
<protein>
    <submittedName>
        <fullName evidence="1">Uncharacterized protein</fullName>
    </submittedName>
</protein>